<proteinExistence type="predicted"/>
<evidence type="ECO:0000313" key="1">
    <source>
        <dbReference type="EMBL" id="SMD45083.1"/>
    </source>
</evidence>
<sequence length="57" mass="6471">MTGFPTPVLFLKSLLKIPPLGWLFNSKSSKTNGFKKKYPEQGMVSNLLIEDIVRTKM</sequence>
<gene>
    <name evidence="1" type="ORF">SAMN00777080_3725</name>
</gene>
<dbReference type="STRING" id="758820.SAMN00777080_3725"/>
<keyword evidence="2" id="KW-1185">Reference proteome</keyword>
<dbReference type="EMBL" id="LT838813">
    <property type="protein sequence ID" value="SMD45083.1"/>
    <property type="molecule type" value="Genomic_DNA"/>
</dbReference>
<reference evidence="2" key="1">
    <citation type="submission" date="2017-04" db="EMBL/GenBank/DDBJ databases">
        <authorList>
            <person name="Varghese N."/>
            <person name="Submissions S."/>
        </authorList>
    </citation>
    <scope>NUCLEOTIDE SEQUENCE [LARGE SCALE GENOMIC DNA]</scope>
    <source>
        <strain evidence="2">DSM 16537</strain>
    </source>
</reference>
<dbReference type="Proteomes" id="UP000192333">
    <property type="component" value="Chromosome I"/>
</dbReference>
<accession>A0A1W2H858</accession>
<evidence type="ECO:0000313" key="2">
    <source>
        <dbReference type="Proteomes" id="UP000192333"/>
    </source>
</evidence>
<dbReference type="AlphaFoldDB" id="A0A1W2H858"/>
<name>A0A1W2H858_9BACT</name>
<organism evidence="1 2">
    <name type="scientific">Aquiflexum balticum DSM 16537</name>
    <dbReference type="NCBI Taxonomy" id="758820"/>
    <lineage>
        <taxon>Bacteria</taxon>
        <taxon>Pseudomonadati</taxon>
        <taxon>Bacteroidota</taxon>
        <taxon>Cytophagia</taxon>
        <taxon>Cytophagales</taxon>
        <taxon>Cyclobacteriaceae</taxon>
        <taxon>Aquiflexum</taxon>
    </lineage>
</organism>
<protein>
    <submittedName>
        <fullName evidence="1">Uncharacterized protein</fullName>
    </submittedName>
</protein>